<dbReference type="PANTHER" id="PTHR35309">
    <property type="match status" value="1"/>
</dbReference>
<evidence type="ECO:0008006" key="2">
    <source>
        <dbReference type="Google" id="ProtNLM"/>
    </source>
</evidence>
<organism evidence="1">
    <name type="scientific">bioreactor metagenome</name>
    <dbReference type="NCBI Taxonomy" id="1076179"/>
    <lineage>
        <taxon>unclassified sequences</taxon>
        <taxon>metagenomes</taxon>
        <taxon>ecological metagenomes</taxon>
    </lineage>
</organism>
<dbReference type="GO" id="GO:0009976">
    <property type="term" value="F:tocopherol cyclase activity"/>
    <property type="evidence" value="ECO:0007669"/>
    <property type="project" value="InterPro"/>
</dbReference>
<evidence type="ECO:0000313" key="1">
    <source>
        <dbReference type="EMBL" id="MPM50687.1"/>
    </source>
</evidence>
<dbReference type="InterPro" id="IPR025893">
    <property type="entry name" value="Tocopherol_cyclase"/>
</dbReference>
<comment type="caution">
    <text evidence="1">The sequence shown here is derived from an EMBL/GenBank/DDBJ whole genome shotgun (WGS) entry which is preliminary data.</text>
</comment>
<accession>A0A645ACD6</accession>
<dbReference type="EMBL" id="VSSQ01013074">
    <property type="protein sequence ID" value="MPM50687.1"/>
    <property type="molecule type" value="Genomic_DNA"/>
</dbReference>
<dbReference type="PANTHER" id="PTHR35309:SF4">
    <property type="entry name" value="TOCOPHEROL CYCLASE"/>
    <property type="match status" value="1"/>
</dbReference>
<proteinExistence type="predicted"/>
<dbReference type="Pfam" id="PF14249">
    <property type="entry name" value="Tocopherol_cycl"/>
    <property type="match status" value="1"/>
</dbReference>
<name>A0A645ACD6_9ZZZZ</name>
<reference evidence="1" key="1">
    <citation type="submission" date="2019-08" db="EMBL/GenBank/DDBJ databases">
        <authorList>
            <person name="Kucharzyk K."/>
            <person name="Murdoch R.W."/>
            <person name="Higgins S."/>
            <person name="Loffler F."/>
        </authorList>
    </citation>
    <scope>NUCLEOTIDE SEQUENCE</scope>
</reference>
<dbReference type="SUPFAM" id="SSF159245">
    <property type="entry name" value="AttH-like"/>
    <property type="match status" value="1"/>
</dbReference>
<sequence length="295" mass="33978">MKNSKYNKKGFFEGWYFKHQCDDRSIAFIPGVNIDRNGLKYAFIQIITNEKTYNIKYDFKDFSISKDKLTIKIKDNLFSKNGLILNVVSNEIKVKGKLTYENLTPIKGDIMGPFALCPFMECNHGIISLHHMVSGKLSINNEDEIIENGIGYIEKDWGSSFPKSYLWVQGNDFKNEKASIMVSIADIPFLGLEFKGCIACVLYKGKEYRLATYNGVKIINYNERGLIIKRGKYKLEIEINEDYPQKLLAPDGGEMKRTIYENISCTARFKFYIKNKIIFNLESKNASFEYVPVSN</sequence>
<dbReference type="AlphaFoldDB" id="A0A645ACD6"/>
<gene>
    <name evidence="1" type="ORF">SDC9_97429</name>
</gene>
<protein>
    <recommendedName>
        <fullName evidence="2">Tocopherol cyclase</fullName>
    </recommendedName>
</protein>